<dbReference type="InterPro" id="IPR007518">
    <property type="entry name" value="MINDY"/>
</dbReference>
<reference evidence="3" key="1">
    <citation type="journal article" date="2020" name="Fungal Divers.">
        <title>Resolving the Mortierellaceae phylogeny through synthesis of multi-gene phylogenetics and phylogenomics.</title>
        <authorList>
            <person name="Vandepol N."/>
            <person name="Liber J."/>
            <person name="Desiro A."/>
            <person name="Na H."/>
            <person name="Kennedy M."/>
            <person name="Barry K."/>
            <person name="Grigoriev I.V."/>
            <person name="Miller A.N."/>
            <person name="O'Donnell K."/>
            <person name="Stajich J.E."/>
            <person name="Bonito G."/>
        </authorList>
    </citation>
    <scope>NUCLEOTIDE SEQUENCE</scope>
    <source>
        <strain evidence="3">NVP1</strain>
    </source>
</reference>
<dbReference type="GO" id="GO:1990380">
    <property type="term" value="F:K48-linked deubiquitinase activity"/>
    <property type="evidence" value="ECO:0007669"/>
    <property type="project" value="InterPro"/>
</dbReference>
<dbReference type="GO" id="GO:0016807">
    <property type="term" value="F:cysteine-type carboxypeptidase activity"/>
    <property type="evidence" value="ECO:0007669"/>
    <property type="project" value="TreeGrafter"/>
</dbReference>
<comment type="caution">
    <text evidence="3">The sequence shown here is derived from an EMBL/GenBank/DDBJ whole genome shotgun (WGS) entry which is preliminary data.</text>
</comment>
<evidence type="ECO:0000259" key="2">
    <source>
        <dbReference type="Pfam" id="PF04424"/>
    </source>
</evidence>
<organism evidence="3 4">
    <name type="scientific">Podila minutissima</name>
    <dbReference type="NCBI Taxonomy" id="64525"/>
    <lineage>
        <taxon>Eukaryota</taxon>
        <taxon>Fungi</taxon>
        <taxon>Fungi incertae sedis</taxon>
        <taxon>Mucoromycota</taxon>
        <taxon>Mortierellomycotina</taxon>
        <taxon>Mortierellomycetes</taxon>
        <taxon>Mortierellales</taxon>
        <taxon>Mortierellaceae</taxon>
        <taxon>Podila</taxon>
    </lineage>
</organism>
<feature type="region of interest" description="Disordered" evidence="1">
    <location>
        <begin position="1"/>
        <end position="29"/>
    </location>
</feature>
<proteinExistence type="predicted"/>
<gene>
    <name evidence="3" type="ORF">BG006_005005</name>
</gene>
<dbReference type="InterPro" id="IPR033979">
    <property type="entry name" value="MINDY_domain"/>
</dbReference>
<dbReference type="GO" id="GO:0004843">
    <property type="term" value="F:cysteine-type deubiquitinase activity"/>
    <property type="evidence" value="ECO:0007669"/>
    <property type="project" value="InterPro"/>
</dbReference>
<name>A0A9P5VQT4_9FUNG</name>
<dbReference type="GO" id="GO:0071944">
    <property type="term" value="C:cell periphery"/>
    <property type="evidence" value="ECO:0007669"/>
    <property type="project" value="TreeGrafter"/>
</dbReference>
<dbReference type="PANTHER" id="PTHR18063:SF6">
    <property type="entry name" value="UBIQUITIN CARBOXYL-TERMINAL HYDROLASE"/>
    <property type="match status" value="1"/>
</dbReference>
<feature type="compositionally biased region" description="Low complexity" evidence="1">
    <location>
        <begin position="16"/>
        <end position="28"/>
    </location>
</feature>
<evidence type="ECO:0000256" key="1">
    <source>
        <dbReference type="SAM" id="MobiDB-lite"/>
    </source>
</evidence>
<evidence type="ECO:0000313" key="3">
    <source>
        <dbReference type="EMBL" id="KAF9337378.1"/>
    </source>
</evidence>
<feature type="domain" description="MINDY deubiquitinase" evidence="2">
    <location>
        <begin position="32"/>
        <end position="345"/>
    </location>
</feature>
<dbReference type="Pfam" id="PF04424">
    <property type="entry name" value="MINDY_DUB"/>
    <property type="match status" value="1"/>
</dbReference>
<dbReference type="AlphaFoldDB" id="A0A9P5VQT4"/>
<evidence type="ECO:0000313" key="4">
    <source>
        <dbReference type="Proteomes" id="UP000696485"/>
    </source>
</evidence>
<protein>
    <recommendedName>
        <fullName evidence="2">MINDY deubiquitinase domain-containing protein</fullName>
    </recommendedName>
</protein>
<keyword evidence="4" id="KW-1185">Reference proteome</keyword>
<dbReference type="Proteomes" id="UP000696485">
    <property type="component" value="Unassembled WGS sequence"/>
</dbReference>
<dbReference type="EMBL" id="JAAAUY010000028">
    <property type="protein sequence ID" value="KAF9337378.1"/>
    <property type="molecule type" value="Genomic_DNA"/>
</dbReference>
<sequence length="376" mass="40896">MTAPTLAPTPIPTSAPSPSTSRSGATPPQVNEYVLKPIDWIDPATGIEKRIKIITQNENGPCPLLALCNTLILQGKVAIQPYDRPSIGYDHLVELLADYLLNEEEPPTTSPTTTIATGNNNSGRVGERVQSEKLKSRLEIESALRLLPHLEHGLDVNVFFKSIRGFESTAELGLFHTFGVELVHGWVVSPVIDVAMYTLVEGPAAITSYNKAVECIVSGDDAGGGLVVEDLSGKATPISPSNHGGSQDTQLQNERISHALVVQEFMNTTKTQLTHYGLHVLQESLPEGHLCAFFRNNHFCTLFKNPMDGVLYTLVTDQSLAHEQSIVWESLMDVDGAGDFLDGLFRHGALEVGDYARNNQPIEQQHHMGDGGGDEE</sequence>
<feature type="region of interest" description="Disordered" evidence="1">
    <location>
        <begin position="106"/>
        <end position="127"/>
    </location>
</feature>
<dbReference type="PANTHER" id="PTHR18063">
    <property type="entry name" value="NF-E2 INDUCIBLE PROTEIN"/>
    <property type="match status" value="1"/>
</dbReference>
<dbReference type="GO" id="GO:0071108">
    <property type="term" value="P:protein K48-linked deubiquitination"/>
    <property type="evidence" value="ECO:0007669"/>
    <property type="project" value="TreeGrafter"/>
</dbReference>
<accession>A0A9P5VQT4</accession>
<dbReference type="GO" id="GO:0005829">
    <property type="term" value="C:cytosol"/>
    <property type="evidence" value="ECO:0007669"/>
    <property type="project" value="TreeGrafter"/>
</dbReference>